<dbReference type="Pfam" id="PF01180">
    <property type="entry name" value="DHO_dh"/>
    <property type="match status" value="1"/>
</dbReference>
<dbReference type="GO" id="GO:0044205">
    <property type="term" value="P:'de novo' UMP biosynthetic process"/>
    <property type="evidence" value="ECO:0007669"/>
    <property type="project" value="UniProtKB-UniRule"/>
</dbReference>
<dbReference type="InterPro" id="IPR005720">
    <property type="entry name" value="Dihydroorotate_DH_cat"/>
</dbReference>
<evidence type="ECO:0000256" key="12">
    <source>
        <dbReference type="ARBA" id="ARBA00023136"/>
    </source>
</evidence>
<feature type="binding site" evidence="15">
    <location>
        <begin position="317"/>
        <end position="318"/>
    </location>
    <ligand>
        <name>FMN</name>
        <dbReference type="ChEBI" id="CHEBI:58210"/>
    </ligand>
</feature>
<dbReference type="EC" id="1.3.5.2" evidence="15"/>
<keyword evidence="11 15" id="KW-0560">Oxidoreductase</keyword>
<evidence type="ECO:0000256" key="5">
    <source>
        <dbReference type="ARBA" id="ARBA00005161"/>
    </source>
</evidence>
<comment type="cofactor">
    <cofactor evidence="15">
        <name>FMN</name>
        <dbReference type="ChEBI" id="CHEBI:58210"/>
    </cofactor>
    <text evidence="15">Binds 1 FMN per subunit.</text>
</comment>
<dbReference type="EMBL" id="FTOO01000004">
    <property type="protein sequence ID" value="SIS79129.1"/>
    <property type="molecule type" value="Genomic_DNA"/>
</dbReference>
<gene>
    <name evidence="15" type="primary">pyrD</name>
    <name evidence="17" type="ORF">SAMN05421799_10496</name>
</gene>
<dbReference type="UniPathway" id="UPA00070">
    <property type="reaction ID" value="UER00945"/>
</dbReference>
<feature type="binding site" evidence="15">
    <location>
        <begin position="246"/>
        <end position="247"/>
    </location>
    <ligand>
        <name>substrate</name>
    </ligand>
</feature>
<comment type="function">
    <text evidence="2">Catalyzes the conversion of dihydroorotate to orotate with NAD(+) as electron acceptor.</text>
</comment>
<feature type="binding site" evidence="15">
    <location>
        <position position="296"/>
    </location>
    <ligand>
        <name>FMN</name>
        <dbReference type="ChEBI" id="CHEBI:58210"/>
    </ligand>
</feature>
<dbReference type="InterPro" id="IPR001295">
    <property type="entry name" value="Dihydroorotate_DH_CS"/>
</dbReference>
<comment type="subunit">
    <text evidence="15">Monomer.</text>
</comment>
<dbReference type="GO" id="GO:0006207">
    <property type="term" value="P:'de novo' pyrimidine nucleobase biosynthetic process"/>
    <property type="evidence" value="ECO:0007669"/>
    <property type="project" value="UniProtKB-UniRule"/>
</dbReference>
<keyword evidence="18" id="KW-1185">Reference proteome</keyword>
<comment type="catalytic activity">
    <reaction evidence="14">
        <text>(S)-dihydroorotate + NAD(+) = orotate + NADH + H(+)</text>
        <dbReference type="Rhea" id="RHEA:13513"/>
        <dbReference type="ChEBI" id="CHEBI:15378"/>
        <dbReference type="ChEBI" id="CHEBI:30839"/>
        <dbReference type="ChEBI" id="CHEBI:30864"/>
        <dbReference type="ChEBI" id="CHEBI:57540"/>
        <dbReference type="ChEBI" id="CHEBI:57945"/>
        <dbReference type="EC" id="1.3.1.14"/>
    </reaction>
</comment>
<evidence type="ECO:0000256" key="8">
    <source>
        <dbReference type="ARBA" id="ARBA00022630"/>
    </source>
</evidence>
<feature type="binding site" evidence="15">
    <location>
        <position position="86"/>
    </location>
    <ligand>
        <name>FMN</name>
        <dbReference type="ChEBI" id="CHEBI:58210"/>
    </ligand>
</feature>
<feature type="active site" description="Nucleophile" evidence="15">
    <location>
        <position position="178"/>
    </location>
</feature>
<dbReference type="GO" id="GO:0005737">
    <property type="term" value="C:cytoplasm"/>
    <property type="evidence" value="ECO:0007669"/>
    <property type="project" value="InterPro"/>
</dbReference>
<dbReference type="SUPFAM" id="SSF51395">
    <property type="entry name" value="FMN-linked oxidoreductases"/>
    <property type="match status" value="1"/>
</dbReference>
<evidence type="ECO:0000313" key="17">
    <source>
        <dbReference type="EMBL" id="SIS79129.1"/>
    </source>
</evidence>
<feature type="binding site" evidence="15">
    <location>
        <begin position="111"/>
        <end position="115"/>
    </location>
    <ligand>
        <name>substrate</name>
    </ligand>
</feature>
<dbReference type="InterPro" id="IPR005719">
    <property type="entry name" value="Dihydroorotate_DH_2"/>
</dbReference>
<evidence type="ECO:0000256" key="2">
    <source>
        <dbReference type="ARBA" id="ARBA00003616"/>
    </source>
</evidence>
<keyword evidence="15" id="KW-1003">Cell membrane</keyword>
<dbReference type="GO" id="GO:0106430">
    <property type="term" value="F:dihydroorotate dehydrogenase (quinone) activity"/>
    <property type="evidence" value="ECO:0007669"/>
    <property type="project" value="UniProtKB-EC"/>
</dbReference>
<dbReference type="PANTHER" id="PTHR48109">
    <property type="entry name" value="DIHYDROOROTATE DEHYDROGENASE (QUINONE), MITOCHONDRIAL-RELATED"/>
    <property type="match status" value="1"/>
</dbReference>
<evidence type="ECO:0000256" key="6">
    <source>
        <dbReference type="ARBA" id="ARBA00005359"/>
    </source>
</evidence>
<dbReference type="InterPro" id="IPR050074">
    <property type="entry name" value="DHO_dehydrogenase"/>
</dbReference>
<feature type="binding site" evidence="15">
    <location>
        <position position="142"/>
    </location>
    <ligand>
        <name>FMN</name>
        <dbReference type="ChEBI" id="CHEBI:58210"/>
    </ligand>
</feature>
<feature type="binding site" evidence="15">
    <location>
        <begin position="62"/>
        <end position="66"/>
    </location>
    <ligand>
        <name>FMN</name>
        <dbReference type="ChEBI" id="CHEBI:58210"/>
    </ligand>
</feature>
<evidence type="ECO:0000313" key="18">
    <source>
        <dbReference type="Proteomes" id="UP000186156"/>
    </source>
</evidence>
<dbReference type="PROSITE" id="PS00911">
    <property type="entry name" value="DHODEHASE_1"/>
    <property type="match status" value="1"/>
</dbReference>
<dbReference type="OrthoDB" id="9802377at2"/>
<keyword evidence="8 15" id="KW-0285">Flavoprotein</keyword>
<evidence type="ECO:0000256" key="7">
    <source>
        <dbReference type="ARBA" id="ARBA00011669"/>
    </source>
</evidence>
<comment type="function">
    <text evidence="1 15">Catalyzes the conversion of dihydroorotate to orotate with quinone as electron acceptor.</text>
</comment>
<comment type="similarity">
    <text evidence="6 15">Belongs to the dihydroorotate dehydrogenase family. Type 2 subfamily.</text>
</comment>
<proteinExistence type="inferred from homology"/>
<evidence type="ECO:0000256" key="4">
    <source>
        <dbReference type="ARBA" id="ARBA00004715"/>
    </source>
</evidence>
<evidence type="ECO:0000256" key="3">
    <source>
        <dbReference type="ARBA" id="ARBA00004370"/>
    </source>
</evidence>
<feature type="binding site" evidence="15">
    <location>
        <position position="175"/>
    </location>
    <ligand>
        <name>substrate</name>
    </ligand>
</feature>
<feature type="binding site" evidence="15">
    <location>
        <position position="66"/>
    </location>
    <ligand>
        <name>substrate</name>
    </ligand>
</feature>
<dbReference type="HAMAP" id="MF_00225">
    <property type="entry name" value="DHO_dh_type2"/>
    <property type="match status" value="1"/>
</dbReference>
<feature type="binding site" evidence="15">
    <location>
        <position position="175"/>
    </location>
    <ligand>
        <name>FMN</name>
        <dbReference type="ChEBI" id="CHEBI:58210"/>
    </ligand>
</feature>
<comment type="subunit">
    <text evidence="7">Heterotetramer of 2 PyrK and 2 PyrD type B subunits.</text>
</comment>
<keyword evidence="9 15" id="KW-0288">FMN</keyword>
<dbReference type="STRING" id="252246.SAMN05421799_10496"/>
<evidence type="ECO:0000256" key="14">
    <source>
        <dbReference type="ARBA" id="ARBA00048996"/>
    </source>
</evidence>
<feature type="binding site" evidence="15">
    <location>
        <position position="245"/>
    </location>
    <ligand>
        <name>FMN</name>
        <dbReference type="ChEBI" id="CHEBI:58210"/>
    </ligand>
</feature>
<sequence>MYSAVRSMLFRLSAERAHEWTLAALRRFPAAAGWMARAVQPSDRLAQTLFGLRFPHPIGLAAGLDKNGIAIPAWYQMGLSFVEVGTVTPRPQPGNPKPRLFRLVEDEALINRMGFNNDGAAAVARRLERARASGMNGVLGVNLGKNKDTPNEQAHDDYRLALVELAPVADYVTINVSSPNTPGLRDLQSEAFILDLLAAIEPVRSQYGLPVWVKLAPDLRNSEIERIADALATSTYRDHVGLICANTTVARPPLAGRHRAETGGLSGRPLRARSTEVVRIAARAAQGRLPIMGSGGVFSAEDAYEKIRSGASLVQIYTALIYRGPAVVGDIVRGLDGLLARDGFANVAEAVGADLNR</sequence>
<keyword evidence="10 15" id="KW-0665">Pyrimidine biosynthesis</keyword>
<evidence type="ECO:0000256" key="9">
    <source>
        <dbReference type="ARBA" id="ARBA00022643"/>
    </source>
</evidence>
<evidence type="ECO:0000256" key="11">
    <source>
        <dbReference type="ARBA" id="ARBA00023002"/>
    </source>
</evidence>
<dbReference type="PROSITE" id="PS00912">
    <property type="entry name" value="DHODEHASE_2"/>
    <property type="match status" value="1"/>
</dbReference>
<dbReference type="RefSeq" id="WP_076346177.1">
    <property type="nucleotide sequence ID" value="NZ_FTOO01000004.1"/>
</dbReference>
<comment type="catalytic activity">
    <reaction evidence="13 15">
        <text>(S)-dihydroorotate + a quinone = orotate + a quinol</text>
        <dbReference type="Rhea" id="RHEA:30187"/>
        <dbReference type="ChEBI" id="CHEBI:24646"/>
        <dbReference type="ChEBI" id="CHEBI:30839"/>
        <dbReference type="ChEBI" id="CHEBI:30864"/>
        <dbReference type="ChEBI" id="CHEBI:132124"/>
        <dbReference type="EC" id="1.3.5.2"/>
    </reaction>
</comment>
<dbReference type="GO" id="GO:0004589">
    <property type="term" value="F:dihydroorotate dehydrogenase (NAD+) activity"/>
    <property type="evidence" value="ECO:0007669"/>
    <property type="project" value="UniProtKB-EC"/>
</dbReference>
<evidence type="ECO:0000256" key="13">
    <source>
        <dbReference type="ARBA" id="ARBA00048639"/>
    </source>
</evidence>
<accession>A0A1N7LZD3</accession>
<dbReference type="CDD" id="cd04738">
    <property type="entry name" value="DHOD_2_like"/>
    <property type="match status" value="1"/>
</dbReference>
<organism evidence="17 18">
    <name type="scientific">Alicyclobacillus vulcanalis</name>
    <dbReference type="NCBI Taxonomy" id="252246"/>
    <lineage>
        <taxon>Bacteria</taxon>
        <taxon>Bacillati</taxon>
        <taxon>Bacillota</taxon>
        <taxon>Bacilli</taxon>
        <taxon>Bacillales</taxon>
        <taxon>Alicyclobacillaceae</taxon>
        <taxon>Alicyclobacillus</taxon>
    </lineage>
</organism>
<evidence type="ECO:0000259" key="16">
    <source>
        <dbReference type="Pfam" id="PF01180"/>
    </source>
</evidence>
<dbReference type="NCBIfam" id="NF003652">
    <property type="entry name" value="PRK05286.2-5"/>
    <property type="match status" value="1"/>
</dbReference>
<comment type="pathway">
    <text evidence="4">Pyrimidine metabolism; UMP biosynthesis via de novo pathway; orotate from (S)-dihydroorotate (NAD(+) route): step 1/1.</text>
</comment>
<dbReference type="Gene3D" id="3.20.20.70">
    <property type="entry name" value="Aldolase class I"/>
    <property type="match status" value="1"/>
</dbReference>
<name>A0A1N7LZD3_9BACL</name>
<evidence type="ECO:0000256" key="1">
    <source>
        <dbReference type="ARBA" id="ARBA00003125"/>
    </source>
</evidence>
<protein>
    <recommendedName>
        <fullName evidence="15">Dihydroorotate dehydrogenase (quinone)</fullName>
        <ecNumber evidence="15">1.3.5.2</ecNumber>
    </recommendedName>
    <alternativeName>
        <fullName evidence="15">DHOdehase</fullName>
        <shortName evidence="15">DHOD</shortName>
        <shortName evidence="15">DHODase</shortName>
    </alternativeName>
    <alternativeName>
        <fullName evidence="15">Dihydroorotate oxidase</fullName>
    </alternativeName>
</protein>
<dbReference type="NCBIfam" id="TIGR01036">
    <property type="entry name" value="pyrD_sub2"/>
    <property type="match status" value="1"/>
</dbReference>
<evidence type="ECO:0000256" key="10">
    <source>
        <dbReference type="ARBA" id="ARBA00022975"/>
    </source>
</evidence>
<dbReference type="GO" id="GO:0005886">
    <property type="term" value="C:plasma membrane"/>
    <property type="evidence" value="ECO:0007669"/>
    <property type="project" value="UniProtKB-SubCell"/>
</dbReference>
<feature type="domain" description="Dihydroorotate dehydrogenase catalytic" evidence="16">
    <location>
        <begin position="45"/>
        <end position="338"/>
    </location>
</feature>
<dbReference type="InterPro" id="IPR013785">
    <property type="entry name" value="Aldolase_TIM"/>
</dbReference>
<comment type="pathway">
    <text evidence="5 15">Pyrimidine metabolism; UMP biosynthesis via de novo pathway; orotate from (S)-dihydroorotate (quinone route): step 1/1.</text>
</comment>
<dbReference type="NCBIfam" id="NF003645">
    <property type="entry name" value="PRK05286.1-2"/>
    <property type="match status" value="1"/>
</dbReference>
<keyword evidence="12 15" id="KW-0472">Membrane</keyword>
<dbReference type="PANTHER" id="PTHR48109:SF4">
    <property type="entry name" value="DIHYDROOROTATE DEHYDROGENASE (QUINONE), MITOCHONDRIAL"/>
    <property type="match status" value="1"/>
</dbReference>
<feature type="binding site" evidence="15">
    <location>
        <position position="214"/>
    </location>
    <ligand>
        <name>FMN</name>
        <dbReference type="ChEBI" id="CHEBI:58210"/>
    </ligand>
</feature>
<dbReference type="AlphaFoldDB" id="A0A1N7LZD3"/>
<comment type="subcellular location">
    <subcellularLocation>
        <location evidence="15">Cell membrane</location>
        <topology evidence="15">Peripheral membrane protein</topology>
    </subcellularLocation>
    <subcellularLocation>
        <location evidence="3">Membrane</location>
    </subcellularLocation>
</comment>
<feature type="binding site" evidence="15">
    <location>
        <position position="267"/>
    </location>
    <ligand>
        <name>FMN</name>
        <dbReference type="ChEBI" id="CHEBI:58210"/>
    </ligand>
</feature>
<reference evidence="18" key="1">
    <citation type="submission" date="2017-01" db="EMBL/GenBank/DDBJ databases">
        <authorList>
            <person name="Varghese N."/>
            <person name="Submissions S."/>
        </authorList>
    </citation>
    <scope>NUCLEOTIDE SEQUENCE [LARGE SCALE GENOMIC DNA]</scope>
    <source>
        <strain evidence="18">DSM 16176</strain>
    </source>
</reference>
<evidence type="ECO:0000256" key="15">
    <source>
        <dbReference type="HAMAP-Rule" id="MF_00225"/>
    </source>
</evidence>
<feature type="binding site" evidence="15">
    <location>
        <position position="180"/>
    </location>
    <ligand>
        <name>substrate</name>
    </ligand>
</feature>
<dbReference type="Proteomes" id="UP000186156">
    <property type="component" value="Unassembled WGS sequence"/>
</dbReference>